<dbReference type="Pfam" id="PF02311">
    <property type="entry name" value="AraC_binding"/>
    <property type="match status" value="1"/>
</dbReference>
<gene>
    <name evidence="5" type="ORF">E0W69_009810</name>
</gene>
<dbReference type="InterPro" id="IPR037923">
    <property type="entry name" value="HTH-like"/>
</dbReference>
<reference evidence="5 6" key="1">
    <citation type="submission" date="2019-09" db="EMBL/GenBank/DDBJ databases">
        <title>Complete genome sequence of Arachidicoccus sp. B3-10 isolated from apple orchard soil.</title>
        <authorList>
            <person name="Kim H.S."/>
            <person name="Han K.-I."/>
            <person name="Suh M.K."/>
            <person name="Lee K.C."/>
            <person name="Eom M.K."/>
            <person name="Kim J.-S."/>
            <person name="Kang S.W."/>
            <person name="Sin Y."/>
            <person name="Lee J.-S."/>
        </authorList>
    </citation>
    <scope>NUCLEOTIDE SEQUENCE [LARGE SCALE GENOMIC DNA]</scope>
    <source>
        <strain evidence="5 6">B3-10</strain>
    </source>
</reference>
<dbReference type="Proteomes" id="UP000292424">
    <property type="component" value="Chromosome"/>
</dbReference>
<accession>A0A5P2G5W2</accession>
<dbReference type="Pfam" id="PF12833">
    <property type="entry name" value="HTH_18"/>
    <property type="match status" value="1"/>
</dbReference>
<dbReference type="SUPFAM" id="SSF46689">
    <property type="entry name" value="Homeodomain-like"/>
    <property type="match status" value="1"/>
</dbReference>
<evidence type="ECO:0000313" key="6">
    <source>
        <dbReference type="Proteomes" id="UP000292424"/>
    </source>
</evidence>
<dbReference type="SMART" id="SM00342">
    <property type="entry name" value="HTH_ARAC"/>
    <property type="match status" value="1"/>
</dbReference>
<dbReference type="AlphaFoldDB" id="A0A5P2G5W2"/>
<dbReference type="InterPro" id="IPR003313">
    <property type="entry name" value="AraC-bd"/>
</dbReference>
<keyword evidence="1" id="KW-0805">Transcription regulation</keyword>
<dbReference type="InterPro" id="IPR009057">
    <property type="entry name" value="Homeodomain-like_sf"/>
</dbReference>
<dbReference type="PANTHER" id="PTHR43280:SF32">
    <property type="entry name" value="TRANSCRIPTIONAL REGULATORY PROTEIN"/>
    <property type="match status" value="1"/>
</dbReference>
<evidence type="ECO:0000313" key="5">
    <source>
        <dbReference type="EMBL" id="QES90955.1"/>
    </source>
</evidence>
<dbReference type="PANTHER" id="PTHR43280">
    <property type="entry name" value="ARAC-FAMILY TRANSCRIPTIONAL REGULATOR"/>
    <property type="match status" value="1"/>
</dbReference>
<evidence type="ECO:0000256" key="1">
    <source>
        <dbReference type="ARBA" id="ARBA00023015"/>
    </source>
</evidence>
<dbReference type="EMBL" id="CP044016">
    <property type="protein sequence ID" value="QES90955.1"/>
    <property type="molecule type" value="Genomic_DNA"/>
</dbReference>
<dbReference type="SUPFAM" id="SSF51215">
    <property type="entry name" value="Regulatory protein AraC"/>
    <property type="match status" value="1"/>
</dbReference>
<evidence type="ECO:0000256" key="3">
    <source>
        <dbReference type="ARBA" id="ARBA00023163"/>
    </source>
</evidence>
<name>A0A5P2G5W2_9BACT</name>
<dbReference type="GO" id="GO:0043565">
    <property type="term" value="F:sequence-specific DNA binding"/>
    <property type="evidence" value="ECO:0007669"/>
    <property type="project" value="InterPro"/>
</dbReference>
<keyword evidence="3" id="KW-0804">Transcription</keyword>
<dbReference type="InterPro" id="IPR018060">
    <property type="entry name" value="HTH_AraC"/>
</dbReference>
<dbReference type="KEGG" id="arac:E0W69_009810"/>
<organism evidence="5 6">
    <name type="scientific">Rhizosphaericola mali</name>
    <dbReference type="NCBI Taxonomy" id="2545455"/>
    <lineage>
        <taxon>Bacteria</taxon>
        <taxon>Pseudomonadati</taxon>
        <taxon>Bacteroidota</taxon>
        <taxon>Chitinophagia</taxon>
        <taxon>Chitinophagales</taxon>
        <taxon>Chitinophagaceae</taxon>
        <taxon>Rhizosphaericola</taxon>
    </lineage>
</organism>
<keyword evidence="6" id="KW-1185">Reference proteome</keyword>
<proteinExistence type="predicted"/>
<protein>
    <submittedName>
        <fullName evidence="5">Helix-turn-helix domain-containing protein</fullName>
    </submittedName>
</protein>
<dbReference type="Gene3D" id="1.10.10.60">
    <property type="entry name" value="Homeodomain-like"/>
    <property type="match status" value="1"/>
</dbReference>
<evidence type="ECO:0000259" key="4">
    <source>
        <dbReference type="PROSITE" id="PS01124"/>
    </source>
</evidence>
<feature type="domain" description="HTH araC/xylS-type" evidence="4">
    <location>
        <begin position="177"/>
        <end position="275"/>
    </location>
</feature>
<dbReference type="GO" id="GO:0003700">
    <property type="term" value="F:DNA-binding transcription factor activity"/>
    <property type="evidence" value="ECO:0007669"/>
    <property type="project" value="InterPro"/>
</dbReference>
<dbReference type="PROSITE" id="PS01124">
    <property type="entry name" value="HTH_ARAC_FAMILY_2"/>
    <property type="match status" value="1"/>
</dbReference>
<sequence>MDNNSTQGIAIDTFSIKKSEFRTAQQYDDATQSHRDEGHTFHIVQNGTVYIEIDFQKYKIVAPAIVYMHPNQVHRMMDIRDMTVCSLAITNDHLNIPYLKYLEEIAPAKPLILMPKEYKTVNELSKFCLNFSKENDNRLNYSLFKDSCNTLVAYIISIFLDQEKPSNKLSRMELVTKSFQQLLETNYCTTKRAAEYAKLLSISTHYLNECLKSTTGSTVSQRIQDRVILEAKRLLYYTDKSVKEIAFELGYDDYPYFSRLFTKATGLSAQNFRRKRYD</sequence>
<evidence type="ECO:0000256" key="2">
    <source>
        <dbReference type="ARBA" id="ARBA00023125"/>
    </source>
</evidence>
<dbReference type="OrthoDB" id="1096411at2"/>
<keyword evidence="2" id="KW-0238">DNA-binding</keyword>